<dbReference type="EMBL" id="CP034172">
    <property type="protein sequence ID" value="AZI21498.1"/>
    <property type="molecule type" value="Genomic_DNA"/>
</dbReference>
<dbReference type="RefSeq" id="WP_124785672.1">
    <property type="nucleotide sequence ID" value="NZ_CP034172.1"/>
</dbReference>
<keyword evidence="1" id="KW-0614">Plasmid</keyword>
<name>A0A3G8WMI4_9FLAO</name>
<proteinExistence type="predicted"/>
<sequence>MQGATEFFVRQFYDLDQYSINEKKENVLWLVGEQPTKIIKDKANKGYYSNFMTINGLVQKVEILNDTWNISNIDSNPNVSVSLLVKRINGTNEEFLDQTLS</sequence>
<dbReference type="Proteomes" id="UP000282297">
    <property type="component" value="Plasmid unnamed"/>
</dbReference>
<evidence type="ECO:0000313" key="2">
    <source>
        <dbReference type="Proteomes" id="UP000282297"/>
    </source>
</evidence>
<protein>
    <submittedName>
        <fullName evidence="1">Uncharacterized protein</fullName>
    </submittedName>
</protein>
<dbReference type="AlphaFoldDB" id="A0A3G8WMI4"/>
<geneLocation type="plasmid" evidence="1">
    <name>unnamed</name>
</geneLocation>
<evidence type="ECO:0000313" key="1">
    <source>
        <dbReference type="EMBL" id="AZI21498.1"/>
    </source>
</evidence>
<accession>A0A3G8WMI4</accession>
<reference evidence="2" key="1">
    <citation type="submission" date="2018-11" db="EMBL/GenBank/DDBJ databases">
        <title>Proposal to divide the Flavobacteriaceae and reorganize its genera based on Amino Acid Identity values calculated from whole genome sequences.</title>
        <authorList>
            <person name="Nicholson A.C."/>
            <person name="Gulvik C.A."/>
            <person name="Whitney A.M."/>
            <person name="Humrighouse B.W."/>
            <person name="Bell M."/>
            <person name="Holmes B."/>
            <person name="Steigerwalt A.B."/>
            <person name="Villarma A."/>
            <person name="Sheth M."/>
            <person name="Batra D."/>
            <person name="Pryor J."/>
            <person name="Bernardet J.-F."/>
            <person name="Hugo C."/>
            <person name="Kampfer P."/>
            <person name="Newman J.D."/>
            <person name="McQuiston J.R."/>
        </authorList>
    </citation>
    <scope>NUCLEOTIDE SEQUENCE [LARGE SCALE GENOMIC DNA]</scope>
    <source>
        <strain evidence="2">H4753</strain>
        <plasmid evidence="2">unnamed</plasmid>
    </source>
</reference>
<gene>
    <name evidence="1" type="ORF">EIH08_12365</name>
</gene>
<organism evidence="1 2">
    <name type="scientific">Chryseobacterium taklimakanense</name>
    <dbReference type="NCBI Taxonomy" id="536441"/>
    <lineage>
        <taxon>Bacteria</taxon>
        <taxon>Pseudomonadati</taxon>
        <taxon>Bacteroidota</taxon>
        <taxon>Flavobacteriia</taxon>
        <taxon>Flavobacteriales</taxon>
        <taxon>Weeksellaceae</taxon>
        <taxon>Chryseobacterium group</taxon>
        <taxon>Chryseobacterium</taxon>
    </lineage>
</organism>